<dbReference type="PANTHER" id="PTHR11839:SF12">
    <property type="entry name" value="ADP COMPOUNDS HYDROLASE NUDE"/>
    <property type="match status" value="1"/>
</dbReference>
<comment type="subunit">
    <text evidence="2">Homodimer.</text>
</comment>
<dbReference type="EC" id="3.6.1.-" evidence="5"/>
<organism evidence="5 6">
    <name type="scientific">Yersinia frederiksenii</name>
    <dbReference type="NCBI Taxonomy" id="29484"/>
    <lineage>
        <taxon>Bacteria</taxon>
        <taxon>Pseudomonadati</taxon>
        <taxon>Pseudomonadota</taxon>
        <taxon>Gammaproteobacteria</taxon>
        <taxon>Enterobacterales</taxon>
        <taxon>Yersiniaceae</taxon>
        <taxon>Yersinia</taxon>
    </lineage>
</organism>
<dbReference type="InterPro" id="IPR015797">
    <property type="entry name" value="NUDIX_hydrolase-like_dom_sf"/>
</dbReference>
<dbReference type="SUPFAM" id="SSF55811">
    <property type="entry name" value="Nudix"/>
    <property type="match status" value="1"/>
</dbReference>
<dbReference type="GO" id="GO:0005829">
    <property type="term" value="C:cytosol"/>
    <property type="evidence" value="ECO:0007669"/>
    <property type="project" value="TreeGrafter"/>
</dbReference>
<evidence type="ECO:0000256" key="3">
    <source>
        <dbReference type="ARBA" id="ARBA00022801"/>
    </source>
</evidence>
<dbReference type="GO" id="GO:0019144">
    <property type="term" value="F:ADP-sugar diphosphatase activity"/>
    <property type="evidence" value="ECO:0007669"/>
    <property type="project" value="TreeGrafter"/>
</dbReference>
<keyword evidence="3 5" id="KW-0378">Hydrolase</keyword>
<sequence>MKHLQKPKILKIETVAHSRLFTVEAVDLEFSNGVQRVYERMRPSNREAVMIVPIIGNDLLLIREYAVGIEEYELGFPKGLIDPGEGVLEAANRELMEEVGFGAERFDYLRKLTMAPSYFSSKMNVVIARGLYPQSLEGDEPEPLPQVRWPIANMMALLDEPGFSEARNVSALFLAQAFFSEAGIS</sequence>
<dbReference type="OrthoDB" id="9806150at2"/>
<dbReference type="AlphaFoldDB" id="A0A380PWA4"/>
<evidence type="ECO:0000256" key="1">
    <source>
        <dbReference type="ARBA" id="ARBA00001946"/>
    </source>
</evidence>
<name>A0A380PWA4_YERFR</name>
<dbReference type="Gene3D" id="3.90.79.10">
    <property type="entry name" value="Nucleoside Triphosphate Pyrophosphohydrolase"/>
    <property type="match status" value="1"/>
</dbReference>
<dbReference type="FunFam" id="3.90.79.10:FF:000006">
    <property type="entry name" value="ADP compounds hydrolase NudE"/>
    <property type="match status" value="1"/>
</dbReference>
<protein>
    <submittedName>
        <fullName evidence="5">ADP-ribose diphosphatase NudE</fullName>
        <ecNumber evidence="5">3.6.1.-</ecNumber>
    </submittedName>
</protein>
<dbReference type="PANTHER" id="PTHR11839">
    <property type="entry name" value="UDP/ADP-SUGAR PYROPHOSPHATASE"/>
    <property type="match status" value="1"/>
</dbReference>
<dbReference type="GO" id="GO:0006753">
    <property type="term" value="P:nucleoside phosphate metabolic process"/>
    <property type="evidence" value="ECO:0007669"/>
    <property type="project" value="TreeGrafter"/>
</dbReference>
<dbReference type="InterPro" id="IPR000086">
    <property type="entry name" value="NUDIX_hydrolase_dom"/>
</dbReference>
<gene>
    <name evidence="5" type="primary">nudE</name>
    <name evidence="5" type="ORF">NCTC11470_02563</name>
</gene>
<dbReference type="GO" id="GO:0019693">
    <property type="term" value="P:ribose phosphate metabolic process"/>
    <property type="evidence" value="ECO:0007669"/>
    <property type="project" value="TreeGrafter"/>
</dbReference>
<dbReference type="Pfam" id="PF00293">
    <property type="entry name" value="NUDIX"/>
    <property type="match status" value="1"/>
</dbReference>
<dbReference type="Proteomes" id="UP000254835">
    <property type="component" value="Unassembled WGS sequence"/>
</dbReference>
<dbReference type="EMBL" id="UHJA01000001">
    <property type="protein sequence ID" value="SUP77492.1"/>
    <property type="molecule type" value="Genomic_DNA"/>
</dbReference>
<proteinExistence type="predicted"/>
<dbReference type="NCBIfam" id="NF008736">
    <property type="entry name" value="PRK11762.1"/>
    <property type="match status" value="1"/>
</dbReference>
<comment type="cofactor">
    <cofactor evidence="1">
        <name>Mg(2+)</name>
        <dbReference type="ChEBI" id="CHEBI:18420"/>
    </cofactor>
</comment>
<dbReference type="RefSeq" id="WP_004709350.1">
    <property type="nucleotide sequence ID" value="NZ_CABHYA010000073.1"/>
</dbReference>
<evidence type="ECO:0000256" key="2">
    <source>
        <dbReference type="ARBA" id="ARBA00011738"/>
    </source>
</evidence>
<dbReference type="PROSITE" id="PS51462">
    <property type="entry name" value="NUDIX"/>
    <property type="match status" value="1"/>
</dbReference>
<feature type="domain" description="Nudix hydrolase" evidence="4">
    <location>
        <begin position="44"/>
        <end position="171"/>
    </location>
</feature>
<dbReference type="InterPro" id="IPR020084">
    <property type="entry name" value="NUDIX_hydrolase_CS"/>
</dbReference>
<evidence type="ECO:0000259" key="4">
    <source>
        <dbReference type="PROSITE" id="PS51462"/>
    </source>
</evidence>
<dbReference type="GeneID" id="57905383"/>
<dbReference type="CDD" id="cd24156">
    <property type="entry name" value="NUDIX_ADPRase_NudE"/>
    <property type="match status" value="1"/>
</dbReference>
<evidence type="ECO:0000313" key="5">
    <source>
        <dbReference type="EMBL" id="SUP77492.1"/>
    </source>
</evidence>
<dbReference type="PROSITE" id="PS00893">
    <property type="entry name" value="NUDIX_BOX"/>
    <property type="match status" value="1"/>
</dbReference>
<evidence type="ECO:0000313" key="6">
    <source>
        <dbReference type="Proteomes" id="UP000254835"/>
    </source>
</evidence>
<accession>A0A380PWA4</accession>
<reference evidence="5 6" key="1">
    <citation type="submission" date="2018-06" db="EMBL/GenBank/DDBJ databases">
        <authorList>
            <consortium name="Pathogen Informatics"/>
            <person name="Doyle S."/>
        </authorList>
    </citation>
    <scope>NUCLEOTIDE SEQUENCE [LARGE SCALE GENOMIC DNA]</scope>
    <source>
        <strain evidence="5 6">NCTC11470</strain>
    </source>
</reference>